<evidence type="ECO:0000313" key="3">
    <source>
        <dbReference type="Proteomes" id="UP001242021"/>
    </source>
</evidence>
<gene>
    <name evidence="2" type="ORF">NEH99_03770</name>
</gene>
<feature type="transmembrane region" description="Helical" evidence="1">
    <location>
        <begin position="380"/>
        <end position="404"/>
    </location>
</feature>
<evidence type="ECO:0008006" key="4">
    <source>
        <dbReference type="Google" id="ProtNLM"/>
    </source>
</evidence>
<keyword evidence="1" id="KW-1133">Transmembrane helix</keyword>
<feature type="transmembrane region" description="Helical" evidence="1">
    <location>
        <begin position="424"/>
        <end position="447"/>
    </location>
</feature>
<dbReference type="AlphaFoldDB" id="A0AAJ6GBA3"/>
<name>A0AAJ6GBA3_BRAPL</name>
<dbReference type="RefSeq" id="WP_115600038.1">
    <property type="nucleotide sequence ID" value="NZ_CP098748.1"/>
</dbReference>
<keyword evidence="1" id="KW-0812">Transmembrane</keyword>
<reference evidence="2" key="1">
    <citation type="submission" date="2022-06" db="EMBL/GenBank/DDBJ databases">
        <title>Brachyspira pilosicoli from pigs in Switzerland.</title>
        <authorList>
            <person name="Schmitt S."/>
            <person name="Arnold M."/>
            <person name="Rossano A."/>
            <person name="Perreten V."/>
        </authorList>
    </citation>
    <scope>NUCLEOTIDE SEQUENCE</scope>
    <source>
        <strain evidence="2">MEI4028</strain>
    </source>
</reference>
<feature type="transmembrane region" description="Helical" evidence="1">
    <location>
        <begin position="351"/>
        <end position="368"/>
    </location>
</feature>
<evidence type="ECO:0000256" key="1">
    <source>
        <dbReference type="SAM" id="Phobius"/>
    </source>
</evidence>
<feature type="transmembrane region" description="Helical" evidence="1">
    <location>
        <begin position="326"/>
        <end position="345"/>
    </location>
</feature>
<protein>
    <recommendedName>
        <fullName evidence="4">Xanthine/uracil/vitamin C permease</fullName>
    </recommendedName>
</protein>
<feature type="transmembrane region" description="Helical" evidence="1">
    <location>
        <begin position="459"/>
        <end position="481"/>
    </location>
</feature>
<dbReference type="PANTHER" id="PTHR31610:SF0">
    <property type="entry name" value="SLC26A_SULP TRANSPORTER DOMAIN-CONTAINING PROTEIN"/>
    <property type="match status" value="1"/>
</dbReference>
<feature type="transmembrane region" description="Helical" evidence="1">
    <location>
        <begin position="87"/>
        <end position="106"/>
    </location>
</feature>
<dbReference type="EMBL" id="CP098754">
    <property type="protein sequence ID" value="WIH95668.1"/>
    <property type="molecule type" value="Genomic_DNA"/>
</dbReference>
<dbReference type="PANTHER" id="PTHR31610">
    <property type="entry name" value="SLR0360 PROTEIN"/>
    <property type="match status" value="1"/>
</dbReference>
<evidence type="ECO:0000313" key="2">
    <source>
        <dbReference type="EMBL" id="WIH95668.1"/>
    </source>
</evidence>
<proteinExistence type="predicted"/>
<feature type="transmembrane region" description="Helical" evidence="1">
    <location>
        <begin position="148"/>
        <end position="167"/>
    </location>
</feature>
<feature type="transmembrane region" description="Helical" evidence="1">
    <location>
        <begin position="118"/>
        <end position="142"/>
    </location>
</feature>
<accession>A0AAJ6GBA3</accession>
<feature type="transmembrane region" description="Helical" evidence="1">
    <location>
        <begin position="291"/>
        <end position="314"/>
    </location>
</feature>
<feature type="transmembrane region" description="Helical" evidence="1">
    <location>
        <begin position="200"/>
        <end position="219"/>
    </location>
</feature>
<dbReference type="Proteomes" id="UP001242021">
    <property type="component" value="Chromosome"/>
</dbReference>
<sequence>MKTTPWFVKGDINGFFGLFTNSLTNIMTALGLLIVIGMPQDIVFKKITPALVLAVGLGNLYMAWAAKRLANKSQHENVTALPYGVSVPHYFIVAFGVIAIVVTNLTKEGNMSTADIWMTAWGVGAAWSFVEGLVMLVCAFVGPTIQKYIPKGALLGSLAGLALTFIAMNPAANVFTTPAVGMTCLAIIIVGWLANKKLPFNIPTGFLAILVGTILGWVMGIMDVKTLSNSFSLVGFSLPGSIFGSFINGFKYISPFLPAAIPLGIYDALESLDNIESAHTSGEHYNTLEMLLIPAVLTIVTAPLGNVFPMIIYIGHPGWKAAGARVGYSIMTGAGVIILGILGVLTIISNAIPLVALVPILMYIATVIGKQAFGTINKKYYPALIIGLMPFVASFMMLQINTILGNLGTSLAEVAPKTTVPLMGFAQFGSADILVSMMLITITMYVIARNFKMATVYSFISAVLSYFGFIHSSVFSFKLYLPPITHAFWGYIGMAVIFIIAIYFQPETNIEPEDE</sequence>
<feature type="transmembrane region" description="Helical" evidence="1">
    <location>
        <begin position="12"/>
        <end position="35"/>
    </location>
</feature>
<feature type="transmembrane region" description="Helical" evidence="1">
    <location>
        <begin position="231"/>
        <end position="253"/>
    </location>
</feature>
<feature type="transmembrane region" description="Helical" evidence="1">
    <location>
        <begin position="174"/>
        <end position="194"/>
    </location>
</feature>
<feature type="transmembrane region" description="Helical" evidence="1">
    <location>
        <begin position="487"/>
        <end position="504"/>
    </location>
</feature>
<feature type="transmembrane region" description="Helical" evidence="1">
    <location>
        <begin position="47"/>
        <end position="67"/>
    </location>
</feature>
<organism evidence="2 3">
    <name type="scientific">Brachyspira pilosicoli</name>
    <name type="common">Serpulina pilosicoli</name>
    <dbReference type="NCBI Taxonomy" id="52584"/>
    <lineage>
        <taxon>Bacteria</taxon>
        <taxon>Pseudomonadati</taxon>
        <taxon>Spirochaetota</taxon>
        <taxon>Spirochaetia</taxon>
        <taxon>Brachyspirales</taxon>
        <taxon>Brachyspiraceae</taxon>
        <taxon>Brachyspira</taxon>
    </lineage>
</organism>
<keyword evidence="1" id="KW-0472">Membrane</keyword>